<evidence type="ECO:0000313" key="3">
    <source>
        <dbReference type="Proteomes" id="UP000000692"/>
    </source>
</evidence>
<organism evidence="2 3">
    <name type="scientific">Ketogulonicigenium vulgare (strain WSH-001)</name>
    <dbReference type="NCBI Taxonomy" id="759362"/>
    <lineage>
        <taxon>Bacteria</taxon>
        <taxon>Pseudomonadati</taxon>
        <taxon>Pseudomonadota</taxon>
        <taxon>Alphaproteobacteria</taxon>
        <taxon>Rhodobacterales</taxon>
        <taxon>Roseobacteraceae</taxon>
        <taxon>Ketogulonicigenium</taxon>
    </lineage>
</organism>
<reference evidence="2 3" key="1">
    <citation type="journal article" date="2011" name="J. Bacteriol.">
        <title>Complete genome sequence of the industrial strain Ketogulonicigenium vulgare WSH-001.</title>
        <authorList>
            <person name="Liu L."/>
            <person name="Li Y."/>
            <person name="Zhang J."/>
            <person name="Zhou Z."/>
            <person name="Liu J."/>
            <person name="Li X."/>
            <person name="Zhou J."/>
            <person name="Du G."/>
            <person name="Wang L."/>
            <person name="Chen J."/>
        </authorList>
    </citation>
    <scope>NUCLEOTIDE SEQUENCE [LARGE SCALE GENOMIC DNA]</scope>
    <source>
        <strain evidence="2 3">WSH-001</strain>
    </source>
</reference>
<dbReference type="RefSeq" id="WP_014537577.1">
    <property type="nucleotide sequence ID" value="NC_017384.1"/>
</dbReference>
<keyword evidence="1" id="KW-0732">Signal</keyword>
<dbReference type="Proteomes" id="UP000000692">
    <property type="component" value="Chromosome"/>
</dbReference>
<proteinExistence type="predicted"/>
<sequence length="289" mass="30209">MNKLISSLSVAALFAAAAPAMAAEPVELWRTTGFTAPESVSYDPGTDAFYVTNVNGDAEGAAGFISKLNRDGTIAEERFAEGLTRPLGTAIADGVLYVATVNSIATVDLASGEVTQYPAPEGTNMLNGIDVAEDGTVYATDTMAGSIYALQDGTVSLWLQDPALAGINGIEVDGERLIIVRMGDLSNGFANISPIGDAKQINIASKEISDFGQTEIGIFDGVDMAEGGVLAADYAGGKLVFIPEEGAPETILDTGMLSFADHHYYPELDGLVIVPVTQSNVVIAYSWQQ</sequence>
<protein>
    <submittedName>
        <fullName evidence="2">SMP-30/Gluconolaconase/LRE-like protein region family protein</fullName>
    </submittedName>
</protein>
<feature type="signal peptide" evidence="1">
    <location>
        <begin position="1"/>
        <end position="22"/>
    </location>
</feature>
<accession>F9Y3D4</accession>
<dbReference type="SUPFAM" id="SSF63829">
    <property type="entry name" value="Calcium-dependent phosphotriesterase"/>
    <property type="match status" value="1"/>
</dbReference>
<gene>
    <name evidence="2" type="ordered locus">KVU_0536</name>
</gene>
<feature type="chain" id="PRO_5003395675" evidence="1">
    <location>
        <begin position="23"/>
        <end position="289"/>
    </location>
</feature>
<dbReference type="EMBL" id="CP002018">
    <property type="protein sequence ID" value="AEM40375.1"/>
    <property type="molecule type" value="Genomic_DNA"/>
</dbReference>
<dbReference type="HOGENOM" id="CLU_070070_0_1_5"/>
<dbReference type="eggNOG" id="COG3386">
    <property type="taxonomic scope" value="Bacteria"/>
</dbReference>
<evidence type="ECO:0000256" key="1">
    <source>
        <dbReference type="SAM" id="SignalP"/>
    </source>
</evidence>
<dbReference type="Gene3D" id="2.120.10.30">
    <property type="entry name" value="TolB, C-terminal domain"/>
    <property type="match status" value="1"/>
</dbReference>
<dbReference type="OrthoDB" id="7675395at2"/>
<name>F9Y3D4_KETVW</name>
<dbReference type="InterPro" id="IPR011042">
    <property type="entry name" value="6-blade_b-propeller_TolB-like"/>
</dbReference>
<dbReference type="AlphaFoldDB" id="F9Y3D4"/>
<dbReference type="KEGG" id="kvl:KVU_0536"/>
<evidence type="ECO:0000313" key="2">
    <source>
        <dbReference type="EMBL" id="AEM40375.1"/>
    </source>
</evidence>
<keyword evidence="3" id="KW-1185">Reference proteome</keyword>